<organism evidence="1 2">
    <name type="scientific">Ganoderma sinense ZZ0214-1</name>
    <dbReference type="NCBI Taxonomy" id="1077348"/>
    <lineage>
        <taxon>Eukaryota</taxon>
        <taxon>Fungi</taxon>
        <taxon>Dikarya</taxon>
        <taxon>Basidiomycota</taxon>
        <taxon>Agaricomycotina</taxon>
        <taxon>Agaricomycetes</taxon>
        <taxon>Polyporales</taxon>
        <taxon>Polyporaceae</taxon>
        <taxon>Ganoderma</taxon>
    </lineage>
</organism>
<evidence type="ECO:0000313" key="1">
    <source>
        <dbReference type="EMBL" id="PIL34782.1"/>
    </source>
</evidence>
<dbReference type="Proteomes" id="UP000230002">
    <property type="component" value="Unassembled WGS sequence"/>
</dbReference>
<dbReference type="AlphaFoldDB" id="A0A2G8SLZ8"/>
<dbReference type="EMBL" id="AYKW01000004">
    <property type="protein sequence ID" value="PIL34782.1"/>
    <property type="molecule type" value="Genomic_DNA"/>
</dbReference>
<evidence type="ECO:0000313" key="2">
    <source>
        <dbReference type="Proteomes" id="UP000230002"/>
    </source>
</evidence>
<proteinExistence type="predicted"/>
<gene>
    <name evidence="1" type="ORF">GSI_02569</name>
</gene>
<accession>A0A2G8SLZ8</accession>
<sequence>MSHAQRPPAVPPPDRRSALLNLWRMVDSMADDFFVPTPENGAERPLAWKFQNVTQSLKMQTTSAHSTPLRIIYRISLGKATPDVRYMVVYVLDPKDRSDIQANKDAFKRGLIELVNDPQSSMTEAEAQ</sequence>
<protein>
    <submittedName>
        <fullName evidence="1">Uncharacterized protein</fullName>
    </submittedName>
</protein>
<reference evidence="1 2" key="1">
    <citation type="journal article" date="2015" name="Sci. Rep.">
        <title>Chromosome-level genome map provides insights into diverse defense mechanisms in the medicinal fungus Ganoderma sinense.</title>
        <authorList>
            <person name="Zhu Y."/>
            <person name="Xu J."/>
            <person name="Sun C."/>
            <person name="Zhou S."/>
            <person name="Xu H."/>
            <person name="Nelson D.R."/>
            <person name="Qian J."/>
            <person name="Song J."/>
            <person name="Luo H."/>
            <person name="Xiang L."/>
            <person name="Li Y."/>
            <person name="Xu Z."/>
            <person name="Ji A."/>
            <person name="Wang L."/>
            <person name="Lu S."/>
            <person name="Hayward A."/>
            <person name="Sun W."/>
            <person name="Li X."/>
            <person name="Schwartz D.C."/>
            <person name="Wang Y."/>
            <person name="Chen S."/>
        </authorList>
    </citation>
    <scope>NUCLEOTIDE SEQUENCE [LARGE SCALE GENOMIC DNA]</scope>
    <source>
        <strain evidence="1 2">ZZ0214-1</strain>
    </source>
</reference>
<keyword evidence="2" id="KW-1185">Reference proteome</keyword>
<name>A0A2G8SLZ8_9APHY</name>
<comment type="caution">
    <text evidence="1">The sequence shown here is derived from an EMBL/GenBank/DDBJ whole genome shotgun (WGS) entry which is preliminary data.</text>
</comment>